<comment type="caution">
    <text evidence="1">The sequence shown here is derived from an EMBL/GenBank/DDBJ whole genome shotgun (WGS) entry which is preliminary data.</text>
</comment>
<gene>
    <name evidence="1" type="ORF">IWW38_003011</name>
</gene>
<keyword evidence="2" id="KW-1185">Reference proteome</keyword>
<organism evidence="1 2">
    <name type="scientific">Coemansia aciculifera</name>
    <dbReference type="NCBI Taxonomy" id="417176"/>
    <lineage>
        <taxon>Eukaryota</taxon>
        <taxon>Fungi</taxon>
        <taxon>Fungi incertae sedis</taxon>
        <taxon>Zoopagomycota</taxon>
        <taxon>Kickxellomycotina</taxon>
        <taxon>Kickxellomycetes</taxon>
        <taxon>Kickxellales</taxon>
        <taxon>Kickxellaceae</taxon>
        <taxon>Coemansia</taxon>
    </lineage>
</organism>
<proteinExistence type="predicted"/>
<reference evidence="1" key="1">
    <citation type="submission" date="2022-07" db="EMBL/GenBank/DDBJ databases">
        <title>Phylogenomic reconstructions and comparative analyses of Kickxellomycotina fungi.</title>
        <authorList>
            <person name="Reynolds N.K."/>
            <person name="Stajich J.E."/>
            <person name="Barry K."/>
            <person name="Grigoriev I.V."/>
            <person name="Crous P."/>
            <person name="Smith M.E."/>
        </authorList>
    </citation>
    <scope>NUCLEOTIDE SEQUENCE</scope>
    <source>
        <strain evidence="1">CBS 190363</strain>
    </source>
</reference>
<dbReference type="Proteomes" id="UP001139981">
    <property type="component" value="Unassembled WGS sequence"/>
</dbReference>
<feature type="non-terminal residue" evidence="1">
    <location>
        <position position="968"/>
    </location>
</feature>
<evidence type="ECO:0000313" key="1">
    <source>
        <dbReference type="EMBL" id="KAJ2893003.1"/>
    </source>
</evidence>
<accession>A0ACC1M3I1</accession>
<dbReference type="EMBL" id="JANBVB010000617">
    <property type="protein sequence ID" value="KAJ2893003.1"/>
    <property type="molecule type" value="Genomic_DNA"/>
</dbReference>
<evidence type="ECO:0000313" key="2">
    <source>
        <dbReference type="Proteomes" id="UP001139981"/>
    </source>
</evidence>
<sequence length="968" mass="106249">MELHGQFVDELCTLLERPDPPLDDLSQILQTAEHGFLSSALALSTMTWPTRTHLKLVKLVIDMPIPEPPRDVVLNDPMTNHEANPVFAADYFETLRCQLLSTPVATLADSDGSWVQNVGYSIEATIMHACRRAKALEWLDEMAKTDDSMGHMNTYCARVLRSGIIATPHWESISRMVFAMFYVLPFSTRTIPAPVLSVSRSEQPLHPHMPKLVAHYGIWLQVLQRLVKNHGPAMCGRMPAVVVYPTTAQPRWGIPTLHLVATTELLRNVLMRRLFLKGAQPHAAEADAAAAATTWAASASNGSAVRQSLEKLELAVLNDIVELDWSAVYGLAIEHHRLLQVHEEYAKNHEHLSVVFGSVDCLSFSLVQACYGLAPFLGFSEHGLAQEMCLDKLLRGVRGIKGTRDIQGMPGMKARAASIFYEPLYGSYLPGTASTPAYAEMLLLRMATTLYNLDRPWGSVASLLSPSRVAGVSDELAERMLQVLRISSAYFDFFSLNTAEPEPDHRSEFAGLSTTMGQLMRRSFVHQSTSAAQLQESPNDSDSALVELDFSRHIDLSIEWIREFVSFGRAFMPSQLLYTQVAATVERAVAFFVRENMSTALLDALARITHHQWAALDSIHFATPASGPVNGSNTNGSSERSALSIVYSIAHRLATMGQLVGVTSDLLDANRWQVTIAMCYPESAPLAYAVMMQCVVAACELVRVDKDGSFKAIVAQKGISTLKALAMAMTQDGIAAWIGCHLLFVPPIYAEDSNNNNAAVLFVQSQLLNAIKVLSSGRVAELAYSLGVPEASLGFSGQDMQRVAHFIQYYAENASISLLQLRDILFTPHIAGAADVARAPAALNPFSTPNIMSKVLPTEVISSPTAFNIDATICEWQRQSAQLPFFESRRCIRELVAVCYPSSIRHNLGLVLVKFMEKSPGLGVELVIGAVINILMIAQVTYSKLCSPFYDICGMFSPISPESLSDNT</sequence>
<name>A0ACC1M3I1_9FUNG</name>
<protein>
    <submittedName>
        <fullName evidence="1">Uncharacterized protein</fullName>
    </submittedName>
</protein>